<dbReference type="Proteomes" id="UP000809273">
    <property type="component" value="Unassembled WGS sequence"/>
</dbReference>
<evidence type="ECO:0000313" key="1">
    <source>
        <dbReference type="EMBL" id="MBN1572008.1"/>
    </source>
</evidence>
<evidence type="ECO:0000313" key="2">
    <source>
        <dbReference type="Proteomes" id="UP000809273"/>
    </source>
</evidence>
<accession>A0A9D8KD81</accession>
<organism evidence="1 2">
    <name type="scientific">Candidatus Zymogenus saltonus</name>
    <dbReference type="NCBI Taxonomy" id="2844893"/>
    <lineage>
        <taxon>Bacteria</taxon>
        <taxon>Deltaproteobacteria</taxon>
        <taxon>Candidatus Zymogenia</taxon>
        <taxon>Candidatus Zymogeniales</taxon>
        <taxon>Candidatus Zymogenaceae</taxon>
        <taxon>Candidatus Zymogenus</taxon>
    </lineage>
</organism>
<dbReference type="AlphaFoldDB" id="A0A9D8KD81"/>
<comment type="caution">
    <text evidence="1">The sequence shown here is derived from an EMBL/GenBank/DDBJ whole genome shotgun (WGS) entry which is preliminary data.</text>
</comment>
<gene>
    <name evidence="1" type="ORF">JW984_02305</name>
</gene>
<reference evidence="1" key="1">
    <citation type="journal article" date="2021" name="Environ. Microbiol.">
        <title>Genomic characterization of three novel Desulfobacterota classes expand the metabolic and phylogenetic diversity of the phylum.</title>
        <authorList>
            <person name="Murphy C.L."/>
            <person name="Biggerstaff J."/>
            <person name="Eichhorn A."/>
            <person name="Ewing E."/>
            <person name="Shahan R."/>
            <person name="Soriano D."/>
            <person name="Stewart S."/>
            <person name="VanMol K."/>
            <person name="Walker R."/>
            <person name="Walters P."/>
            <person name="Elshahed M.S."/>
            <person name="Youssef N.H."/>
        </authorList>
    </citation>
    <scope>NUCLEOTIDE SEQUENCE</scope>
    <source>
        <strain evidence="1">Zod_Metabat.24</strain>
    </source>
</reference>
<dbReference type="InterPro" id="IPR003787">
    <property type="entry name" value="Sulphur_relay_DsrE/F-like"/>
</dbReference>
<proteinExistence type="predicted"/>
<name>A0A9D8KD81_9DELT</name>
<protein>
    <submittedName>
        <fullName evidence="1">DsrE family protein</fullName>
    </submittedName>
</protein>
<dbReference type="InterPro" id="IPR027396">
    <property type="entry name" value="DsrEFH-like"/>
</dbReference>
<dbReference type="Pfam" id="PF02635">
    <property type="entry name" value="DsrE"/>
    <property type="match status" value="1"/>
</dbReference>
<dbReference type="EMBL" id="JAFGIX010000010">
    <property type="protein sequence ID" value="MBN1572008.1"/>
    <property type="molecule type" value="Genomic_DNA"/>
</dbReference>
<dbReference type="SUPFAM" id="SSF75169">
    <property type="entry name" value="DsrEFH-like"/>
    <property type="match status" value="1"/>
</dbReference>
<reference evidence="1" key="2">
    <citation type="submission" date="2021-01" db="EMBL/GenBank/DDBJ databases">
        <authorList>
            <person name="Hahn C.R."/>
            <person name="Youssef N.H."/>
            <person name="Elshahed M."/>
        </authorList>
    </citation>
    <scope>NUCLEOTIDE SEQUENCE</scope>
    <source>
        <strain evidence="1">Zod_Metabat.24</strain>
    </source>
</reference>
<dbReference type="Gene3D" id="3.40.1260.10">
    <property type="entry name" value="DsrEFH-like"/>
    <property type="match status" value="1"/>
</dbReference>
<sequence length="115" mass="12697">MADKDKLCVIWSSADKEVALGTAFMYTLNSKLRGWWGTVKLIVWGPSSRLLLKDKELQDHIAKMMDAGVEIQACKSCADIYGISDDLSALGIDVQHVGASLTEMLKSDDWAVLTY</sequence>